<evidence type="ECO:0000256" key="1">
    <source>
        <dbReference type="ARBA" id="ARBA00005417"/>
    </source>
</evidence>
<dbReference type="EMBL" id="OMOI01000001">
    <property type="protein sequence ID" value="SPF75494.1"/>
    <property type="molecule type" value="Genomic_DNA"/>
</dbReference>
<name>A0A2R8AI05_9RHOB</name>
<evidence type="ECO:0000259" key="6">
    <source>
        <dbReference type="PROSITE" id="PS50893"/>
    </source>
</evidence>
<keyword evidence="4" id="KW-0547">Nucleotide-binding</keyword>
<evidence type="ECO:0000256" key="3">
    <source>
        <dbReference type="ARBA" id="ARBA00022458"/>
    </source>
</evidence>
<dbReference type="AlphaFoldDB" id="A0A2R8AI05"/>
<keyword evidence="5 7" id="KW-0067">ATP-binding</keyword>
<dbReference type="PANTHER" id="PTHR42711">
    <property type="entry name" value="ABC TRANSPORTER ATP-BINDING PROTEIN"/>
    <property type="match status" value="1"/>
</dbReference>
<dbReference type="EC" id="3.6.3.55" evidence="7"/>
<dbReference type="SMART" id="SM00382">
    <property type="entry name" value="AAA"/>
    <property type="match status" value="1"/>
</dbReference>
<dbReference type="Proteomes" id="UP000244911">
    <property type="component" value="Unassembled WGS sequence"/>
</dbReference>
<sequence length="236" mass="25594">MTDAVVLEDVDLSYGSRAVLSQFSLRLDQGSFTALLGPNGAGKSTIFNLIAGLILPDQGDVRVVGQSMSQTRAGLRDVGMVFQQSALDPELSVVQNLRYFAGLHGMKKPTERIAELLAQFGLEGREKSSVRDLNGGHRRRLEIARALLPRPKILLLDEPTTGLDPASKQAIVEAVHDMSAQGVTVLWITHLLDELWPEDDVIVLQSGMIVSRGAFAELGGAEGLSQHYASNERPQL</sequence>
<evidence type="ECO:0000256" key="4">
    <source>
        <dbReference type="ARBA" id="ARBA00022741"/>
    </source>
</evidence>
<gene>
    <name evidence="7" type="primary">tupC_1</name>
    <name evidence="7" type="ORF">ALP8811_00484</name>
</gene>
<organism evidence="7 8">
    <name type="scientific">Aliiroseovarius pelagivivens</name>
    <dbReference type="NCBI Taxonomy" id="1639690"/>
    <lineage>
        <taxon>Bacteria</taxon>
        <taxon>Pseudomonadati</taxon>
        <taxon>Pseudomonadota</taxon>
        <taxon>Alphaproteobacteria</taxon>
        <taxon>Rhodobacterales</taxon>
        <taxon>Paracoccaceae</taxon>
        <taxon>Aliiroseovarius</taxon>
    </lineage>
</organism>
<feature type="domain" description="ABC transporter" evidence="6">
    <location>
        <begin position="5"/>
        <end position="231"/>
    </location>
</feature>
<reference evidence="7 8" key="1">
    <citation type="submission" date="2018-03" db="EMBL/GenBank/DDBJ databases">
        <authorList>
            <person name="Keele B.F."/>
        </authorList>
    </citation>
    <scope>NUCLEOTIDE SEQUENCE [LARGE SCALE GENOMIC DNA]</scope>
    <source>
        <strain evidence="7 8">CECT 8811</strain>
    </source>
</reference>
<dbReference type="Gene3D" id="3.40.50.300">
    <property type="entry name" value="P-loop containing nucleotide triphosphate hydrolases"/>
    <property type="match status" value="1"/>
</dbReference>
<dbReference type="PROSITE" id="PS50893">
    <property type="entry name" value="ABC_TRANSPORTER_2"/>
    <property type="match status" value="1"/>
</dbReference>
<keyword evidence="2" id="KW-0813">Transport</keyword>
<evidence type="ECO:0000313" key="8">
    <source>
        <dbReference type="Proteomes" id="UP000244911"/>
    </source>
</evidence>
<evidence type="ECO:0000256" key="5">
    <source>
        <dbReference type="ARBA" id="ARBA00022840"/>
    </source>
</evidence>
<keyword evidence="3" id="KW-0536">Nodulation</keyword>
<dbReference type="SUPFAM" id="SSF52540">
    <property type="entry name" value="P-loop containing nucleoside triphosphate hydrolases"/>
    <property type="match status" value="1"/>
</dbReference>
<evidence type="ECO:0000313" key="7">
    <source>
        <dbReference type="EMBL" id="SPF75494.1"/>
    </source>
</evidence>
<dbReference type="Pfam" id="PF00005">
    <property type="entry name" value="ABC_tran"/>
    <property type="match status" value="1"/>
</dbReference>
<dbReference type="InterPro" id="IPR050763">
    <property type="entry name" value="ABC_transporter_ATP-binding"/>
</dbReference>
<dbReference type="InterPro" id="IPR003439">
    <property type="entry name" value="ABC_transporter-like_ATP-bd"/>
</dbReference>
<dbReference type="GO" id="GO:0016887">
    <property type="term" value="F:ATP hydrolysis activity"/>
    <property type="evidence" value="ECO:0007669"/>
    <property type="project" value="InterPro"/>
</dbReference>
<evidence type="ECO:0000256" key="2">
    <source>
        <dbReference type="ARBA" id="ARBA00022448"/>
    </source>
</evidence>
<dbReference type="OrthoDB" id="9778547at2"/>
<dbReference type="RefSeq" id="WP_108855589.1">
    <property type="nucleotide sequence ID" value="NZ_OMOI01000001.1"/>
</dbReference>
<comment type="similarity">
    <text evidence="1">Belongs to the ABC transporter superfamily.</text>
</comment>
<dbReference type="PANTHER" id="PTHR42711:SF5">
    <property type="entry name" value="ABC TRANSPORTER ATP-BINDING PROTEIN NATA"/>
    <property type="match status" value="1"/>
</dbReference>
<dbReference type="InterPro" id="IPR027417">
    <property type="entry name" value="P-loop_NTPase"/>
</dbReference>
<proteinExistence type="inferred from homology"/>
<dbReference type="InterPro" id="IPR003593">
    <property type="entry name" value="AAA+_ATPase"/>
</dbReference>
<accession>A0A2R8AI05</accession>
<dbReference type="GO" id="GO:0005524">
    <property type="term" value="F:ATP binding"/>
    <property type="evidence" value="ECO:0007669"/>
    <property type="project" value="UniProtKB-KW"/>
</dbReference>
<keyword evidence="8" id="KW-1185">Reference proteome</keyword>
<keyword evidence="7" id="KW-0378">Hydrolase</keyword>
<protein>
    <submittedName>
        <fullName evidence="7">Tungstate uptake system ATP-binding protein TupC</fullName>
        <ecNumber evidence="7">3.6.3.55</ecNumber>
    </submittedName>
</protein>